<feature type="region of interest" description="Disordered" evidence="1">
    <location>
        <begin position="170"/>
        <end position="194"/>
    </location>
</feature>
<protein>
    <recommendedName>
        <fullName evidence="2">PH domain-containing protein</fullName>
    </recommendedName>
</protein>
<reference evidence="4" key="1">
    <citation type="journal article" date="2019" name="Int. J. Syst. Evol. Microbiol.">
        <title>The Global Catalogue of Microorganisms (GCM) 10K type strain sequencing project: providing services to taxonomists for standard genome sequencing and annotation.</title>
        <authorList>
            <consortium name="The Broad Institute Genomics Platform"/>
            <consortium name="The Broad Institute Genome Sequencing Center for Infectious Disease"/>
            <person name="Wu L."/>
            <person name="Ma J."/>
        </authorList>
    </citation>
    <scope>NUCLEOTIDE SEQUENCE [LARGE SCALE GENOMIC DNA]</scope>
    <source>
        <strain evidence="4">TISTR 1511</strain>
    </source>
</reference>
<name>A0ABW5RG09_9MICO</name>
<evidence type="ECO:0000313" key="3">
    <source>
        <dbReference type="EMBL" id="MFD2673852.1"/>
    </source>
</evidence>
<dbReference type="Proteomes" id="UP001597453">
    <property type="component" value="Unassembled WGS sequence"/>
</dbReference>
<keyword evidence="4" id="KW-1185">Reference proteome</keyword>
<dbReference type="Pfam" id="PF25362">
    <property type="entry name" value="bPH_11"/>
    <property type="match status" value="1"/>
</dbReference>
<evidence type="ECO:0000259" key="2">
    <source>
        <dbReference type="Pfam" id="PF25362"/>
    </source>
</evidence>
<dbReference type="EMBL" id="JBHUNF010000001">
    <property type="protein sequence ID" value="MFD2673852.1"/>
    <property type="molecule type" value="Genomic_DNA"/>
</dbReference>
<dbReference type="RefSeq" id="WP_066055156.1">
    <property type="nucleotide sequence ID" value="NZ_JBHUNF010000001.1"/>
</dbReference>
<evidence type="ECO:0000313" key="4">
    <source>
        <dbReference type="Proteomes" id="UP001597453"/>
    </source>
</evidence>
<comment type="caution">
    <text evidence="3">The sequence shown here is derived from an EMBL/GenBank/DDBJ whole genome shotgun (WGS) entry which is preliminary data.</text>
</comment>
<proteinExistence type="predicted"/>
<accession>A0ABW5RG09</accession>
<dbReference type="InterPro" id="IPR057446">
    <property type="entry name" value="PH_bac"/>
</dbReference>
<evidence type="ECO:0000256" key="1">
    <source>
        <dbReference type="SAM" id="MobiDB-lite"/>
    </source>
</evidence>
<gene>
    <name evidence="3" type="ORF">ACFSUQ_00825</name>
</gene>
<organism evidence="3 4">
    <name type="scientific">Gulosibacter bifidus</name>
    <dbReference type="NCBI Taxonomy" id="272239"/>
    <lineage>
        <taxon>Bacteria</taxon>
        <taxon>Bacillati</taxon>
        <taxon>Actinomycetota</taxon>
        <taxon>Actinomycetes</taxon>
        <taxon>Micrococcales</taxon>
        <taxon>Microbacteriaceae</taxon>
        <taxon>Gulosibacter</taxon>
    </lineage>
</organism>
<sequence>MLGPLLTTAGIVAICGAAGGAMALGWRKRQLSQAHLAGVAELPDHLGTPEFHCDDVHYVGTSHTGNTLERIAVRPLAYRGRADLEVHASGVAIGITGESAFFIPVERIETVATAQSTIDRAVERDGLLALRWRLANDTSVESFFRVVDPAERQQLLEALNALVAAKPPVRAVAPTASPTSTSPSESTQTPEELA</sequence>
<feature type="domain" description="PH" evidence="2">
    <location>
        <begin position="39"/>
        <end position="159"/>
    </location>
</feature>